<dbReference type="InterPro" id="IPR011701">
    <property type="entry name" value="MFS"/>
</dbReference>
<feature type="transmembrane region" description="Helical" evidence="4">
    <location>
        <begin position="294"/>
        <end position="312"/>
    </location>
</feature>
<keyword evidence="2 4" id="KW-1133">Transmembrane helix</keyword>
<evidence type="ECO:0000313" key="6">
    <source>
        <dbReference type="EMBL" id="NBN62519.1"/>
    </source>
</evidence>
<comment type="caution">
    <text evidence="6">The sequence shown here is derived from an EMBL/GenBank/DDBJ whole genome shotgun (WGS) entry which is preliminary data.</text>
</comment>
<feature type="transmembrane region" description="Helical" evidence="4">
    <location>
        <begin position="117"/>
        <end position="139"/>
    </location>
</feature>
<dbReference type="InterPro" id="IPR036259">
    <property type="entry name" value="MFS_trans_sf"/>
</dbReference>
<keyword evidence="3 4" id="KW-0472">Membrane</keyword>
<reference evidence="6 7" key="1">
    <citation type="submission" date="2020-01" db="EMBL/GenBank/DDBJ databases">
        <authorList>
            <person name="Peng S.Y."/>
            <person name="Li J."/>
            <person name="Wang M."/>
            <person name="Wang L."/>
            <person name="Wang C.Q."/>
            <person name="Wang J.R."/>
        </authorList>
    </citation>
    <scope>NUCLEOTIDE SEQUENCE [LARGE SCALE GENOMIC DNA]</scope>
    <source>
        <strain evidence="6 7">XCT-34</strain>
    </source>
</reference>
<feature type="transmembrane region" description="Helical" evidence="4">
    <location>
        <begin position="60"/>
        <end position="80"/>
    </location>
</feature>
<evidence type="ECO:0000256" key="3">
    <source>
        <dbReference type="ARBA" id="ARBA00023136"/>
    </source>
</evidence>
<accession>A0ABW9ZH89</accession>
<keyword evidence="1 4" id="KW-0812">Transmembrane</keyword>
<feature type="transmembrane region" description="Helical" evidence="4">
    <location>
        <begin position="318"/>
        <end position="344"/>
    </location>
</feature>
<dbReference type="Proteomes" id="UP000541347">
    <property type="component" value="Unassembled WGS sequence"/>
</dbReference>
<feature type="transmembrane region" description="Helical" evidence="4">
    <location>
        <begin position="267"/>
        <end position="287"/>
    </location>
</feature>
<dbReference type="SUPFAM" id="SSF103473">
    <property type="entry name" value="MFS general substrate transporter"/>
    <property type="match status" value="1"/>
</dbReference>
<proteinExistence type="predicted"/>
<evidence type="ECO:0000313" key="7">
    <source>
        <dbReference type="Proteomes" id="UP000541347"/>
    </source>
</evidence>
<dbReference type="InterPro" id="IPR020846">
    <property type="entry name" value="MFS_dom"/>
</dbReference>
<feature type="transmembrane region" description="Helical" evidence="4">
    <location>
        <begin position="176"/>
        <end position="203"/>
    </location>
</feature>
<feature type="transmembrane region" description="Helical" evidence="4">
    <location>
        <begin position="25"/>
        <end position="54"/>
    </location>
</feature>
<dbReference type="PANTHER" id="PTHR23534">
    <property type="entry name" value="MFS PERMEASE"/>
    <property type="match status" value="1"/>
</dbReference>
<dbReference type="PROSITE" id="PS50850">
    <property type="entry name" value="MFS"/>
    <property type="match status" value="1"/>
</dbReference>
<dbReference type="Gene3D" id="1.20.1250.20">
    <property type="entry name" value="MFS general substrate transporter like domains"/>
    <property type="match status" value="1"/>
</dbReference>
<evidence type="ECO:0000256" key="1">
    <source>
        <dbReference type="ARBA" id="ARBA00022692"/>
    </source>
</evidence>
<feature type="transmembrane region" description="Helical" evidence="4">
    <location>
        <begin position="92"/>
        <end position="111"/>
    </location>
</feature>
<keyword evidence="7" id="KW-1185">Reference proteome</keyword>
<dbReference type="PANTHER" id="PTHR23534:SF1">
    <property type="entry name" value="MAJOR FACILITATOR SUPERFAMILY PROTEIN"/>
    <property type="match status" value="1"/>
</dbReference>
<dbReference type="EMBL" id="JAABLP010000001">
    <property type="protein sequence ID" value="NBN62519.1"/>
    <property type="molecule type" value="Genomic_DNA"/>
</dbReference>
<dbReference type="Pfam" id="PF07690">
    <property type="entry name" value="MFS_1"/>
    <property type="match status" value="1"/>
</dbReference>
<gene>
    <name evidence="6" type="ORF">GWI71_02400</name>
</gene>
<name>A0ABW9ZH89_9HYPH</name>
<feature type="domain" description="Major facilitator superfamily (MFS) profile" evidence="5">
    <location>
        <begin position="228"/>
        <end position="411"/>
    </location>
</feature>
<evidence type="ECO:0000256" key="4">
    <source>
        <dbReference type="SAM" id="Phobius"/>
    </source>
</evidence>
<feature type="transmembrane region" description="Helical" evidence="4">
    <location>
        <begin position="356"/>
        <end position="375"/>
    </location>
</feature>
<evidence type="ECO:0000256" key="2">
    <source>
        <dbReference type="ARBA" id="ARBA00022989"/>
    </source>
</evidence>
<organism evidence="6 7">
    <name type="scientific">Pannonibacter tanglangensis</name>
    <dbReference type="NCBI Taxonomy" id="2750084"/>
    <lineage>
        <taxon>Bacteria</taxon>
        <taxon>Pseudomonadati</taxon>
        <taxon>Pseudomonadota</taxon>
        <taxon>Alphaproteobacteria</taxon>
        <taxon>Hyphomicrobiales</taxon>
        <taxon>Stappiaceae</taxon>
        <taxon>Pannonibacter</taxon>
    </lineage>
</organism>
<feature type="transmembrane region" description="Helical" evidence="4">
    <location>
        <begin position="381"/>
        <end position="401"/>
    </location>
</feature>
<dbReference type="RefSeq" id="WP_161673537.1">
    <property type="nucleotide sequence ID" value="NZ_JAABLP010000001.1"/>
</dbReference>
<sequence length="411" mass="42613">MSHPAATPASALAAGIDDRIARRNVAILACAQALGGASASIVISTGPLIGAALLGPDKSLATLPVSFMVLGTAIGMLPAGMLMRRFGRRTSFLGSSIGGTVTALLAALAVLAGHFWLFTLACGAMGFVTAFVQQFRFAAADTASDAFRPRAISWVMAGGILAGVIGPQTVILTRDLLAPILFAGTYVALAGLSFLAFLVLWFLQAPPPVARAAQGVARPLSEIMRQPSFLVAATCGIVSYALMSLVMTATPLAMIGCGLSTTDAALAIQWHVLAMFGPSFFTGALIARFGVRTIVVTGLALLCGCGIIALSGQDVAHFWVALILLGLGWNFGFIGATTMLTACYRPAERTMVQSANDFLVFGFVAFASFSSGSLLHNFGWGTVNVLIFPVTALCLAAMLALGRTQRSDRTV</sequence>
<feature type="transmembrane region" description="Helical" evidence="4">
    <location>
        <begin position="151"/>
        <end position="170"/>
    </location>
</feature>
<evidence type="ECO:0000259" key="5">
    <source>
        <dbReference type="PROSITE" id="PS50850"/>
    </source>
</evidence>
<feature type="transmembrane region" description="Helical" evidence="4">
    <location>
        <begin position="228"/>
        <end position="247"/>
    </location>
</feature>
<protein>
    <submittedName>
        <fullName evidence="6">MFS transporter</fullName>
    </submittedName>
</protein>